<feature type="region of interest" description="Disordered" evidence="1">
    <location>
        <begin position="1"/>
        <end position="23"/>
    </location>
</feature>
<feature type="compositionally biased region" description="Basic and acidic residues" evidence="1">
    <location>
        <begin position="808"/>
        <end position="823"/>
    </location>
</feature>
<name>A0ABN9QZL4_9DINO</name>
<keyword evidence="3" id="KW-1185">Reference proteome</keyword>
<feature type="region of interest" description="Disordered" evidence="1">
    <location>
        <begin position="779"/>
        <end position="823"/>
    </location>
</feature>
<evidence type="ECO:0000313" key="3">
    <source>
        <dbReference type="Proteomes" id="UP001189429"/>
    </source>
</evidence>
<proteinExistence type="predicted"/>
<gene>
    <name evidence="2" type="ORF">PCOR1329_LOCUS16326</name>
</gene>
<dbReference type="Proteomes" id="UP001189429">
    <property type="component" value="Unassembled WGS sequence"/>
</dbReference>
<dbReference type="EMBL" id="CAUYUJ010005002">
    <property type="protein sequence ID" value="CAK0811865.1"/>
    <property type="molecule type" value="Genomic_DNA"/>
</dbReference>
<reference evidence="2" key="1">
    <citation type="submission" date="2023-10" db="EMBL/GenBank/DDBJ databases">
        <authorList>
            <person name="Chen Y."/>
            <person name="Shah S."/>
            <person name="Dougan E. K."/>
            <person name="Thang M."/>
            <person name="Chan C."/>
        </authorList>
    </citation>
    <scope>NUCLEOTIDE SEQUENCE [LARGE SCALE GENOMIC DNA]</scope>
</reference>
<feature type="compositionally biased region" description="Basic and acidic residues" evidence="1">
    <location>
        <begin position="441"/>
        <end position="450"/>
    </location>
</feature>
<accession>A0ABN9QZL4</accession>
<feature type="region of interest" description="Disordered" evidence="1">
    <location>
        <begin position="367"/>
        <end position="450"/>
    </location>
</feature>
<evidence type="ECO:0000313" key="2">
    <source>
        <dbReference type="EMBL" id="CAK0811865.1"/>
    </source>
</evidence>
<feature type="compositionally biased region" description="Low complexity" evidence="1">
    <location>
        <begin position="781"/>
        <end position="799"/>
    </location>
</feature>
<sequence length="1081" mass="120067">MSFADGSPQEASPDSAWRPKVGTWDPRESIDIRLEGLEGAARMDFVMTTYVLPRPPTAKLYLWNSATGEKRVRRHMLNQRTQKAVVVRYCKLFMKRGLMTAFRGKMWHVKDTNGDADLMIGGGTLVDAIHMAHRLDPTNQHVAWVYKNGINDTYEFHRDTPLDVLKWVRVQANMYHTGSEATVIELYDECPIIQKHWDAHRKKHSITKSTCPSKGPHRYEKQHEEFVLANHKDFFGSTPWQHFENCKSFYNAMANVLGVYDEYKNMMEQKSNFLGPRIDNQTMCRFNHDIVSLLVEKFSNAMDPVIFKKLVIEVLKLAAPILLDSEDIDSETSSNPKLEVPWIFWDAKSRIKLDWMMAPMGGSVVYDPTCKRRGQASRGSKRSACQLEAVPEDAEVRDGGAVNPQPLVDTDGHGKPNAKAKAKGKGRPKKTSGSCSASGSESHEPPLETRRICDGSRDKYFIDDMIGVIWGPVEKLPSNLILVDELSRSIKIGLMFLFTGGVQWNGTYIEKWSVLRKELRANTARVHSHLYQNHLDASLWGVAPEKVVTVVCDQLATAEQAEHPVPSASATYATKEQETLATLQTDRDTMMQLVTLINDTDLTKPCRFHPQLQNMVKTIFGWNGDVSVGQALSMMKDLIFNHIRPEFVDFGFLCREVVRQTSATPSDVSLGIFNTDINLTRFLAMRATYMFEMLGAMADFVFMKDVSMDVLVANTSAITESDCMLDRNTWAPFWSELLRESSTTDFQVASVRNKVLAATLADGAASAVDKGNCAEAPSVEAATSAGAEAPADASETAPAQEATVTNAETKKDGDDKAAEPTKEDCIVMAKKGGDASTDAAKQAKLSTLAEIRNVFKTSIDVGAAPLTIELFTKALETYLWRTYAHSPPRKGAPAEWGTSFIEADPSESPPRLIASRATPAIQMVFLGKVTRMPSRGSLPVCQYANEQLYIDGHNYSTFSCEAFQPAWMVSTTSAKAAAAATMVVQTFQDSFTFTYTNVNKEITVDVPVTVHYLEMNPSVIKKANVELTRPPIPGAVTAMTVTEIAKRTAAANCPRNTTGENSEHKAAISDPKWKHCKHVFR</sequence>
<organism evidence="2 3">
    <name type="scientific">Prorocentrum cordatum</name>
    <dbReference type="NCBI Taxonomy" id="2364126"/>
    <lineage>
        <taxon>Eukaryota</taxon>
        <taxon>Sar</taxon>
        <taxon>Alveolata</taxon>
        <taxon>Dinophyceae</taxon>
        <taxon>Prorocentrales</taxon>
        <taxon>Prorocentraceae</taxon>
        <taxon>Prorocentrum</taxon>
    </lineage>
</organism>
<feature type="compositionally biased region" description="Basic residues" evidence="1">
    <location>
        <begin position="371"/>
        <end position="381"/>
    </location>
</feature>
<protein>
    <submittedName>
        <fullName evidence="2">Uncharacterized protein</fullName>
    </submittedName>
</protein>
<evidence type="ECO:0000256" key="1">
    <source>
        <dbReference type="SAM" id="MobiDB-lite"/>
    </source>
</evidence>
<comment type="caution">
    <text evidence="2">The sequence shown here is derived from an EMBL/GenBank/DDBJ whole genome shotgun (WGS) entry which is preliminary data.</text>
</comment>
<feature type="compositionally biased region" description="Basic residues" evidence="1">
    <location>
        <begin position="416"/>
        <end position="430"/>
    </location>
</feature>